<reference evidence="4 5" key="1">
    <citation type="journal article" date="2017" name="Nat. Ecol. Evol.">
        <title>Scallop genome provides insights into evolution of bilaterian karyotype and development.</title>
        <authorList>
            <person name="Wang S."/>
            <person name="Zhang J."/>
            <person name="Jiao W."/>
            <person name="Li J."/>
            <person name="Xun X."/>
            <person name="Sun Y."/>
            <person name="Guo X."/>
            <person name="Huan P."/>
            <person name="Dong B."/>
            <person name="Zhang L."/>
            <person name="Hu X."/>
            <person name="Sun X."/>
            <person name="Wang J."/>
            <person name="Zhao C."/>
            <person name="Wang Y."/>
            <person name="Wang D."/>
            <person name="Huang X."/>
            <person name="Wang R."/>
            <person name="Lv J."/>
            <person name="Li Y."/>
            <person name="Zhang Z."/>
            <person name="Liu B."/>
            <person name="Lu W."/>
            <person name="Hui Y."/>
            <person name="Liang J."/>
            <person name="Zhou Z."/>
            <person name="Hou R."/>
            <person name="Li X."/>
            <person name="Liu Y."/>
            <person name="Li H."/>
            <person name="Ning X."/>
            <person name="Lin Y."/>
            <person name="Zhao L."/>
            <person name="Xing Q."/>
            <person name="Dou J."/>
            <person name="Li Y."/>
            <person name="Mao J."/>
            <person name="Guo H."/>
            <person name="Dou H."/>
            <person name="Li T."/>
            <person name="Mu C."/>
            <person name="Jiang W."/>
            <person name="Fu Q."/>
            <person name="Fu X."/>
            <person name="Miao Y."/>
            <person name="Liu J."/>
            <person name="Yu Q."/>
            <person name="Li R."/>
            <person name="Liao H."/>
            <person name="Li X."/>
            <person name="Kong Y."/>
            <person name="Jiang Z."/>
            <person name="Chourrout D."/>
            <person name="Li R."/>
            <person name="Bao Z."/>
        </authorList>
    </citation>
    <scope>NUCLEOTIDE SEQUENCE [LARGE SCALE GENOMIC DNA]</scope>
    <source>
        <strain evidence="4 5">PY_sf001</strain>
    </source>
</reference>
<evidence type="ECO:0000256" key="2">
    <source>
        <dbReference type="SAM" id="Phobius"/>
    </source>
</evidence>
<protein>
    <submittedName>
        <fullName evidence="4">Uncharacterized protein</fullName>
    </submittedName>
</protein>
<evidence type="ECO:0000313" key="4">
    <source>
        <dbReference type="EMBL" id="OWF39293.1"/>
    </source>
</evidence>
<gene>
    <name evidence="4" type="ORF">KP79_PYT11754</name>
</gene>
<feature type="chain" id="PRO_5012871663" evidence="3">
    <location>
        <begin position="23"/>
        <end position="576"/>
    </location>
</feature>
<proteinExistence type="predicted"/>
<dbReference type="Proteomes" id="UP000242188">
    <property type="component" value="Unassembled WGS sequence"/>
</dbReference>
<sequence length="576" mass="64306">MEGHTLFVQLLCTICFAINARCTVQQQLTTGMECSVKNQKLCPVNPKTDQETDRVQHCQCFFTINVCLTSDHSVTFSYVPPQAKYGIVEGDVFLNKYVGQNNDKSDHFTISLSSKKPCRFKDVVPGEYNILMRPIEPEDFDYYTNDICDCVSTNFASDKFVLKANNTNLLAIYPNNNITVSTSYTRSDEVTTTKPTDTLWDNDNTSGEAESTSGVITAYHATSGVTGAHFANNNSGLDTTFTDKQTHTGHNGLTTTQVIIIITVISSSLVLVPLSVMLIVRNRYHYCCSPHEVAVIKHNQDDAKQREEHEKGEGTNKAEMCDSGINDWETDGFLQSDVATLRERCGPTFVENGQDPAIPFEIYEYTKSGKRCQDPSIYPAVTILSGTLESTNYVHPLFEDIVRDSGHHGCSWVPSSDSSANLDLSRNVYMNQNNKQTSDTTPSIQNQAKYESVINTNRLLSQRDEKYLRHVSPKNQVSVRKGRDNISQILHNQLEFIPPDSIQSECYDITSRTIEQGMLEINGNYFRNISSIFIDGSHDTSIYTGNNCVPTSCHDQNMEVDMAQDSSDISISGISL</sequence>
<keyword evidence="2" id="KW-0812">Transmembrane</keyword>
<comment type="caution">
    <text evidence="4">The sequence shown here is derived from an EMBL/GenBank/DDBJ whole genome shotgun (WGS) entry which is preliminary data.</text>
</comment>
<feature type="transmembrane region" description="Helical" evidence="2">
    <location>
        <begin position="258"/>
        <end position="280"/>
    </location>
</feature>
<keyword evidence="5" id="KW-1185">Reference proteome</keyword>
<keyword evidence="3" id="KW-0732">Signal</keyword>
<evidence type="ECO:0000313" key="5">
    <source>
        <dbReference type="Proteomes" id="UP000242188"/>
    </source>
</evidence>
<evidence type="ECO:0000256" key="3">
    <source>
        <dbReference type="SAM" id="SignalP"/>
    </source>
</evidence>
<organism evidence="4 5">
    <name type="scientific">Mizuhopecten yessoensis</name>
    <name type="common">Japanese scallop</name>
    <name type="synonym">Patinopecten yessoensis</name>
    <dbReference type="NCBI Taxonomy" id="6573"/>
    <lineage>
        <taxon>Eukaryota</taxon>
        <taxon>Metazoa</taxon>
        <taxon>Spiralia</taxon>
        <taxon>Lophotrochozoa</taxon>
        <taxon>Mollusca</taxon>
        <taxon>Bivalvia</taxon>
        <taxon>Autobranchia</taxon>
        <taxon>Pteriomorphia</taxon>
        <taxon>Pectinida</taxon>
        <taxon>Pectinoidea</taxon>
        <taxon>Pectinidae</taxon>
        <taxon>Mizuhopecten</taxon>
    </lineage>
</organism>
<dbReference type="EMBL" id="NEDP02005531">
    <property type="protein sequence ID" value="OWF39293.1"/>
    <property type="molecule type" value="Genomic_DNA"/>
</dbReference>
<accession>A0A210PS22</accession>
<evidence type="ECO:0000256" key="1">
    <source>
        <dbReference type="SAM" id="MobiDB-lite"/>
    </source>
</evidence>
<feature type="signal peptide" evidence="3">
    <location>
        <begin position="1"/>
        <end position="22"/>
    </location>
</feature>
<dbReference type="OrthoDB" id="10558599at2759"/>
<feature type="region of interest" description="Disordered" evidence="1">
    <location>
        <begin position="300"/>
        <end position="320"/>
    </location>
</feature>
<dbReference type="AlphaFoldDB" id="A0A210PS22"/>
<name>A0A210PS22_MIZYE</name>
<keyword evidence="2" id="KW-1133">Transmembrane helix</keyword>
<keyword evidence="2" id="KW-0472">Membrane</keyword>